<accession>A0ABS6T7M5</accession>
<dbReference type="Pfam" id="PF00583">
    <property type="entry name" value="Acetyltransf_1"/>
    <property type="match status" value="1"/>
</dbReference>
<reference evidence="2 3" key="1">
    <citation type="submission" date="2021-05" db="EMBL/GenBank/DDBJ databases">
        <title>Culturable bacteria isolated from Daya Bay.</title>
        <authorList>
            <person name="Zheng W."/>
            <person name="Yu S."/>
            <person name="Huang Y."/>
        </authorList>
    </citation>
    <scope>NUCLEOTIDE SEQUENCE [LARGE SCALE GENOMIC DNA]</scope>
    <source>
        <strain evidence="2 3">DP4N28-5</strain>
    </source>
</reference>
<name>A0ABS6T7M5_9RHOB</name>
<dbReference type="PROSITE" id="PS51186">
    <property type="entry name" value="GNAT"/>
    <property type="match status" value="1"/>
</dbReference>
<evidence type="ECO:0000259" key="1">
    <source>
        <dbReference type="PROSITE" id="PS51186"/>
    </source>
</evidence>
<comment type="caution">
    <text evidence="2">The sequence shown here is derived from an EMBL/GenBank/DDBJ whole genome shotgun (WGS) entry which is preliminary data.</text>
</comment>
<organism evidence="2 3">
    <name type="scientific">Maritimibacter dapengensis</name>
    <dbReference type="NCBI Taxonomy" id="2836868"/>
    <lineage>
        <taxon>Bacteria</taxon>
        <taxon>Pseudomonadati</taxon>
        <taxon>Pseudomonadota</taxon>
        <taxon>Alphaproteobacteria</taxon>
        <taxon>Rhodobacterales</taxon>
        <taxon>Roseobacteraceae</taxon>
        <taxon>Maritimibacter</taxon>
    </lineage>
</organism>
<gene>
    <name evidence="2" type="ORF">KJP28_17315</name>
</gene>
<sequence>MAEIYRAAFPSSRPWSADEIVSLIQPPGFVVTAPGGFAIGRSAQGEAELITMAVEPASQGQGVGRSLLSEFERAVGVEKLFLEVAADNIPALALYRGSGWFETGRRKDYYTRLDGQPCDAVTMSKTLHPHSV</sequence>
<keyword evidence="3" id="KW-1185">Reference proteome</keyword>
<dbReference type="GO" id="GO:0016746">
    <property type="term" value="F:acyltransferase activity"/>
    <property type="evidence" value="ECO:0007669"/>
    <property type="project" value="UniProtKB-KW"/>
</dbReference>
<evidence type="ECO:0000313" key="2">
    <source>
        <dbReference type="EMBL" id="MBV7380688.1"/>
    </source>
</evidence>
<evidence type="ECO:0000313" key="3">
    <source>
        <dbReference type="Proteomes" id="UP000756530"/>
    </source>
</evidence>
<dbReference type="CDD" id="cd04301">
    <property type="entry name" value="NAT_SF"/>
    <property type="match status" value="1"/>
</dbReference>
<dbReference type="EC" id="2.3.1.-" evidence="2"/>
<dbReference type="InterPro" id="IPR000182">
    <property type="entry name" value="GNAT_dom"/>
</dbReference>
<keyword evidence="2" id="KW-0808">Transferase</keyword>
<feature type="domain" description="N-acetyltransferase" evidence="1">
    <location>
        <begin position="1"/>
        <end position="128"/>
    </location>
</feature>
<proteinExistence type="predicted"/>
<dbReference type="Proteomes" id="UP000756530">
    <property type="component" value="Unassembled WGS sequence"/>
</dbReference>
<keyword evidence="2" id="KW-0012">Acyltransferase</keyword>
<dbReference type="EMBL" id="JAHUZE010000004">
    <property type="protein sequence ID" value="MBV7380688.1"/>
    <property type="molecule type" value="Genomic_DNA"/>
</dbReference>
<protein>
    <submittedName>
        <fullName evidence="2">GNAT family N-acetyltransferase</fullName>
        <ecNumber evidence="2">2.3.1.-</ecNumber>
    </submittedName>
</protein>